<dbReference type="SUPFAM" id="SSF53218">
    <property type="entry name" value="Molybdenum cofactor biosynthesis proteins"/>
    <property type="match status" value="1"/>
</dbReference>
<feature type="domain" description="MoeA C-terminal" evidence="2">
    <location>
        <begin position="71"/>
        <end position="125"/>
    </location>
</feature>
<keyword evidence="1" id="KW-0460">Magnesium</keyword>
<dbReference type="InterPro" id="IPR036688">
    <property type="entry name" value="MoeA_C_domain_IV_sf"/>
</dbReference>
<dbReference type="Pfam" id="PF03454">
    <property type="entry name" value="MoeA_C"/>
    <property type="match status" value="1"/>
</dbReference>
<dbReference type="PANTHER" id="PTHR10192">
    <property type="entry name" value="MOLYBDOPTERIN BIOSYNTHESIS PROTEIN"/>
    <property type="match status" value="1"/>
</dbReference>
<evidence type="ECO:0000313" key="4">
    <source>
        <dbReference type="Proteomes" id="UP000807785"/>
    </source>
</evidence>
<reference evidence="3" key="1">
    <citation type="submission" date="2020-10" db="EMBL/GenBank/DDBJ databases">
        <title>Connecting structure to function with the recovery of over 1000 high-quality activated sludge metagenome-assembled genomes encoding full-length rRNA genes using long-read sequencing.</title>
        <authorList>
            <person name="Singleton C.M."/>
            <person name="Petriglieri F."/>
            <person name="Kristensen J.M."/>
            <person name="Kirkegaard R.H."/>
            <person name="Michaelsen T.Y."/>
            <person name="Andersen M.H."/>
            <person name="Karst S.M."/>
            <person name="Dueholm M.S."/>
            <person name="Nielsen P.H."/>
            <person name="Albertsen M."/>
        </authorList>
    </citation>
    <scope>NUCLEOTIDE SEQUENCE</scope>
    <source>
        <strain evidence="3">Bjer_18-Q3-R1-45_BAT3C.347</strain>
    </source>
</reference>
<gene>
    <name evidence="3" type="ORF">IPH26_22970</name>
</gene>
<dbReference type="AlphaFoldDB" id="A0A9D7E882"/>
<keyword evidence="1" id="KW-0808">Transferase</keyword>
<proteinExistence type="inferred from homology"/>
<evidence type="ECO:0000313" key="3">
    <source>
        <dbReference type="EMBL" id="MBK6975678.1"/>
    </source>
</evidence>
<dbReference type="EMBL" id="JADJEV010000005">
    <property type="protein sequence ID" value="MBK6975678.1"/>
    <property type="molecule type" value="Genomic_DNA"/>
</dbReference>
<comment type="pathway">
    <text evidence="1">Cofactor biosynthesis; molybdopterin biosynthesis.</text>
</comment>
<organism evidence="3 4">
    <name type="scientific">Candidatus Methylophosphatis roskildensis</name>
    <dbReference type="NCBI Taxonomy" id="2899263"/>
    <lineage>
        <taxon>Bacteria</taxon>
        <taxon>Pseudomonadati</taxon>
        <taxon>Pseudomonadota</taxon>
        <taxon>Betaproteobacteria</taxon>
        <taxon>Nitrosomonadales</taxon>
        <taxon>Sterolibacteriaceae</taxon>
        <taxon>Candidatus Methylophosphatis</taxon>
    </lineage>
</organism>
<accession>A0A9D7E882</accession>
<dbReference type="GO" id="GO:0006777">
    <property type="term" value="P:Mo-molybdopterin cofactor biosynthetic process"/>
    <property type="evidence" value="ECO:0007669"/>
    <property type="project" value="UniProtKB-UniRule"/>
</dbReference>
<evidence type="ECO:0000259" key="2">
    <source>
        <dbReference type="Pfam" id="PF03454"/>
    </source>
</evidence>
<comment type="cofactor">
    <cofactor evidence="1">
        <name>Mg(2+)</name>
        <dbReference type="ChEBI" id="CHEBI:18420"/>
    </cofactor>
</comment>
<comment type="caution">
    <text evidence="3">The sequence shown here is derived from an EMBL/GenBank/DDBJ whole genome shotgun (WGS) entry which is preliminary data.</text>
</comment>
<dbReference type="InterPro" id="IPR038987">
    <property type="entry name" value="MoeA-like"/>
</dbReference>
<dbReference type="PANTHER" id="PTHR10192:SF5">
    <property type="entry name" value="GEPHYRIN"/>
    <property type="match status" value="1"/>
</dbReference>
<dbReference type="EC" id="2.10.1.1" evidence="1"/>
<keyword evidence="1" id="KW-0500">Molybdenum</keyword>
<sequence length="136" mass="14686">MVLFWKIAAKPGRPLAFERIVSGDRSAVLFGLPGNPVAVMVTFTSSCVTLCIATGVHTAVTGSAAAATCVSGLKKARRGVRIQRGVLFQQDGSWHVRLTGSQGLRRPLRSMSEANCFIVLEHDAATRKWATRCRCN</sequence>
<keyword evidence="1" id="KW-0501">Molybdenum cofactor biosynthesis</keyword>
<dbReference type="InterPro" id="IPR005111">
    <property type="entry name" value="MoeA_C_domain_IV"/>
</dbReference>
<dbReference type="Proteomes" id="UP000807785">
    <property type="component" value="Unassembled WGS sequence"/>
</dbReference>
<comment type="function">
    <text evidence="1">Catalyzes the insertion of molybdate into adenylated molybdopterin with the concomitant release of AMP.</text>
</comment>
<name>A0A9D7E882_9PROT</name>
<keyword evidence="1" id="KW-0479">Metal-binding</keyword>
<dbReference type="GO" id="GO:0046872">
    <property type="term" value="F:metal ion binding"/>
    <property type="evidence" value="ECO:0007669"/>
    <property type="project" value="UniProtKB-UniRule"/>
</dbReference>
<evidence type="ECO:0000256" key="1">
    <source>
        <dbReference type="RuleBase" id="RU365090"/>
    </source>
</evidence>
<dbReference type="Gene3D" id="3.40.980.10">
    <property type="entry name" value="MoaB/Mog-like domain"/>
    <property type="match status" value="1"/>
</dbReference>
<comment type="catalytic activity">
    <reaction evidence="1">
        <text>adenylyl-molybdopterin + molybdate = Mo-molybdopterin + AMP + H(+)</text>
        <dbReference type="Rhea" id="RHEA:35047"/>
        <dbReference type="ChEBI" id="CHEBI:15378"/>
        <dbReference type="ChEBI" id="CHEBI:36264"/>
        <dbReference type="ChEBI" id="CHEBI:62727"/>
        <dbReference type="ChEBI" id="CHEBI:71302"/>
        <dbReference type="ChEBI" id="CHEBI:456215"/>
    </reaction>
</comment>
<dbReference type="GO" id="GO:0061599">
    <property type="term" value="F:molybdopterin molybdotransferase activity"/>
    <property type="evidence" value="ECO:0007669"/>
    <property type="project" value="UniProtKB-UniRule"/>
</dbReference>
<dbReference type="Gene3D" id="2.40.340.10">
    <property type="entry name" value="MoeA, C-terminal, domain IV"/>
    <property type="match status" value="1"/>
</dbReference>
<dbReference type="GO" id="GO:0005829">
    <property type="term" value="C:cytosol"/>
    <property type="evidence" value="ECO:0007669"/>
    <property type="project" value="TreeGrafter"/>
</dbReference>
<comment type="similarity">
    <text evidence="1">Belongs to the MoeA family.</text>
</comment>
<dbReference type="InterPro" id="IPR036425">
    <property type="entry name" value="MoaB/Mog-like_dom_sf"/>
</dbReference>
<dbReference type="SUPFAM" id="SSF63867">
    <property type="entry name" value="MoeA C-terminal domain-like"/>
    <property type="match status" value="1"/>
</dbReference>
<protein>
    <recommendedName>
        <fullName evidence="1">Molybdopterin molybdenumtransferase</fullName>
        <ecNumber evidence="1">2.10.1.1</ecNumber>
    </recommendedName>
</protein>